<feature type="region of interest" description="Disordered" evidence="5">
    <location>
        <begin position="239"/>
        <end position="417"/>
    </location>
</feature>
<keyword evidence="3" id="KW-0234">DNA repair</keyword>
<feature type="compositionally biased region" description="Low complexity" evidence="5">
    <location>
        <begin position="343"/>
        <end position="361"/>
    </location>
</feature>
<evidence type="ECO:0000259" key="6">
    <source>
        <dbReference type="Pfam" id="PF09302"/>
    </source>
</evidence>
<protein>
    <recommendedName>
        <fullName evidence="6">XLF-like N-terminal domain-containing protein</fullName>
    </recommendedName>
</protein>
<dbReference type="GO" id="GO:0005634">
    <property type="term" value="C:nucleus"/>
    <property type="evidence" value="ECO:0007669"/>
    <property type="project" value="UniProtKB-SubCell"/>
</dbReference>
<proteinExistence type="predicted"/>
<dbReference type="GO" id="GO:0006303">
    <property type="term" value="P:double-strand break repair via nonhomologous end joining"/>
    <property type="evidence" value="ECO:0007669"/>
    <property type="project" value="UniProtKB-ARBA"/>
</dbReference>
<evidence type="ECO:0000313" key="7">
    <source>
        <dbReference type="EMBL" id="KAF7312332.1"/>
    </source>
</evidence>
<feature type="domain" description="XLF-like N-terminal" evidence="6">
    <location>
        <begin position="23"/>
        <end position="136"/>
    </location>
</feature>
<evidence type="ECO:0000256" key="5">
    <source>
        <dbReference type="SAM" id="MobiDB-lite"/>
    </source>
</evidence>
<accession>A0A8H6WBZ9</accession>
<dbReference type="InterPro" id="IPR038051">
    <property type="entry name" value="XRCC4-like_N_sf"/>
</dbReference>
<gene>
    <name evidence="7" type="ORF">MIND_00246300</name>
</gene>
<sequence length="417" mass="45077">MEVFSEVHVCPKEHSKLLLNKEWLVATNNSTPYLFKFATTVDLACLVLVTDTKTIWTEVLNSKQFARRWRACNPDSSPDFSRDEDEEDWRVATQTLLAKAHTLGGLSELSFDCVESNYADLAIELEGEAFKWRWETCTQGGRFSADIISRHLVLPLISLTHLAFTSTSAVGESSESDLEKAIDKVGRTARRSVDTHVKNCIGKPGVATALRRITALFNSIPDLPSVLLVNDTPDLKLPPLATQPARAPSPPLTKRRISTPVDKSPVIEPTSSPVASKRPSPEPVQRNSSPEAPLDAESGSATESDSDGAAPVPIAAKGKARAFSSGVSPPVNTKIQSPVHRQLSSSSPPSKPLSRPKPVLSDSESSPVRPAKKTKPPVSSSDDDSEAERKKRLAKVKSGGGAARGAKQPIKRGGRRF</sequence>
<dbReference type="RefSeq" id="XP_037224440.1">
    <property type="nucleotide sequence ID" value="XM_037359345.1"/>
</dbReference>
<evidence type="ECO:0000256" key="4">
    <source>
        <dbReference type="ARBA" id="ARBA00023242"/>
    </source>
</evidence>
<name>A0A8H6WBZ9_9AGAR</name>
<dbReference type="Pfam" id="PF09302">
    <property type="entry name" value="XLF"/>
    <property type="match status" value="1"/>
</dbReference>
<evidence type="ECO:0000256" key="3">
    <source>
        <dbReference type="ARBA" id="ARBA00023204"/>
    </source>
</evidence>
<dbReference type="CDD" id="cd22285">
    <property type="entry name" value="HD_XLF_N"/>
    <property type="match status" value="1"/>
</dbReference>
<evidence type="ECO:0000313" key="8">
    <source>
        <dbReference type="Proteomes" id="UP000636479"/>
    </source>
</evidence>
<dbReference type="InterPro" id="IPR015381">
    <property type="entry name" value="XLF-like_N"/>
</dbReference>
<reference evidence="7" key="1">
    <citation type="submission" date="2020-05" db="EMBL/GenBank/DDBJ databases">
        <title>Mycena genomes resolve the evolution of fungal bioluminescence.</title>
        <authorList>
            <person name="Tsai I.J."/>
        </authorList>
    </citation>
    <scope>NUCLEOTIDE SEQUENCE</scope>
    <source>
        <strain evidence="7">171206Taipei</strain>
    </source>
</reference>
<comment type="caution">
    <text evidence="7">The sequence shown here is derived from an EMBL/GenBank/DDBJ whole genome shotgun (WGS) entry which is preliminary data.</text>
</comment>
<keyword evidence="4" id="KW-0539">Nucleus</keyword>
<dbReference type="Gene3D" id="2.170.210.10">
    <property type="entry name" value="DNA double-strand break repair and VJ recombination XRCC4, N-terminal"/>
    <property type="match status" value="1"/>
</dbReference>
<dbReference type="GeneID" id="59341861"/>
<feature type="compositionally biased region" description="Polar residues" evidence="5">
    <location>
        <begin position="325"/>
        <end position="336"/>
    </location>
</feature>
<dbReference type="OrthoDB" id="3184250at2759"/>
<evidence type="ECO:0000256" key="2">
    <source>
        <dbReference type="ARBA" id="ARBA00022763"/>
    </source>
</evidence>
<keyword evidence="8" id="KW-1185">Reference proteome</keyword>
<comment type="subcellular location">
    <subcellularLocation>
        <location evidence="1">Nucleus</location>
    </subcellularLocation>
</comment>
<dbReference type="EMBL" id="JACAZF010000002">
    <property type="protein sequence ID" value="KAF7312332.1"/>
    <property type="molecule type" value="Genomic_DNA"/>
</dbReference>
<keyword evidence="2" id="KW-0227">DNA damage</keyword>
<dbReference type="AlphaFoldDB" id="A0A8H6WBZ9"/>
<evidence type="ECO:0000256" key="1">
    <source>
        <dbReference type="ARBA" id="ARBA00004123"/>
    </source>
</evidence>
<dbReference type="Proteomes" id="UP000636479">
    <property type="component" value="Unassembled WGS sequence"/>
</dbReference>
<organism evidence="7 8">
    <name type="scientific">Mycena indigotica</name>
    <dbReference type="NCBI Taxonomy" id="2126181"/>
    <lineage>
        <taxon>Eukaryota</taxon>
        <taxon>Fungi</taxon>
        <taxon>Dikarya</taxon>
        <taxon>Basidiomycota</taxon>
        <taxon>Agaricomycotina</taxon>
        <taxon>Agaricomycetes</taxon>
        <taxon>Agaricomycetidae</taxon>
        <taxon>Agaricales</taxon>
        <taxon>Marasmiineae</taxon>
        <taxon>Mycenaceae</taxon>
        <taxon>Mycena</taxon>
    </lineage>
</organism>